<accession>A0A7Z7LDK7</accession>
<dbReference type="Proteomes" id="UP000250796">
    <property type="component" value="Chromosome MESINF"/>
</dbReference>
<dbReference type="InterPro" id="IPR025438">
    <property type="entry name" value="DUF4180"/>
</dbReference>
<organism evidence="2 3">
    <name type="scientific">Mesotoga infera</name>
    <dbReference type="NCBI Taxonomy" id="1236046"/>
    <lineage>
        <taxon>Bacteria</taxon>
        <taxon>Thermotogati</taxon>
        <taxon>Thermotogota</taxon>
        <taxon>Thermotogae</taxon>
        <taxon>Kosmotogales</taxon>
        <taxon>Kosmotogaceae</taxon>
        <taxon>Mesotoga</taxon>
    </lineage>
</organism>
<proteinExistence type="predicted"/>
<dbReference type="EMBL" id="LS974202">
    <property type="protein sequence ID" value="SSC12097.1"/>
    <property type="molecule type" value="Genomic_DNA"/>
</dbReference>
<reference evidence="2 3" key="1">
    <citation type="submission" date="2017-01" db="EMBL/GenBank/DDBJ databases">
        <authorList>
            <person name="Erauso G."/>
        </authorList>
    </citation>
    <scope>NUCLEOTIDE SEQUENCE [LARGE SCALE GENOMIC DNA]</scope>
    <source>
        <strain evidence="2">MESINF1</strain>
    </source>
</reference>
<keyword evidence="3" id="KW-1185">Reference proteome</keyword>
<dbReference type="KEGG" id="minf:MESINF_0648"/>
<dbReference type="GO" id="GO:0016787">
    <property type="term" value="F:hydrolase activity"/>
    <property type="evidence" value="ECO:0007669"/>
    <property type="project" value="UniProtKB-KW"/>
</dbReference>
<protein>
    <submittedName>
        <fullName evidence="2">Alpha/beta hydrolase</fullName>
    </submittedName>
</protein>
<evidence type="ECO:0000313" key="2">
    <source>
        <dbReference type="EMBL" id="SSC12097.1"/>
    </source>
</evidence>
<name>A0A7Z7LDK7_9BACT</name>
<dbReference type="Pfam" id="PF13788">
    <property type="entry name" value="DUF4180"/>
    <property type="match status" value="1"/>
</dbReference>
<feature type="domain" description="DUF4180" evidence="1">
    <location>
        <begin position="18"/>
        <end position="123"/>
    </location>
</feature>
<sequence length="126" mass="14227">MKKGGSRIIGLIETDKGKVGIMERRDEVFRSSQDVLDAIADLCYEGCERFIFYKENFPESFYDLRTGLAGDILQKMSTYYIKLAIVGDFSGYTSKSLKAFIYESNRGKQTFFVASEEEALKALGLS</sequence>
<keyword evidence="2" id="KW-0378">Hydrolase</keyword>
<evidence type="ECO:0000259" key="1">
    <source>
        <dbReference type="Pfam" id="PF13788"/>
    </source>
</evidence>
<gene>
    <name evidence="2" type="ORF">MESINF_0648</name>
</gene>
<dbReference type="AlphaFoldDB" id="A0A7Z7LDK7"/>
<evidence type="ECO:0000313" key="3">
    <source>
        <dbReference type="Proteomes" id="UP000250796"/>
    </source>
</evidence>